<keyword evidence="4" id="KW-0456">Lyase</keyword>
<dbReference type="SUPFAM" id="SSF54966">
    <property type="entry name" value="RuBisCO, large subunit, small (N-terminal) domain"/>
    <property type="match status" value="1"/>
</dbReference>
<dbReference type="AlphaFoldDB" id="A0A0G1B7P1"/>
<evidence type="ECO:0000256" key="5">
    <source>
        <dbReference type="RuleBase" id="RU003834"/>
    </source>
</evidence>
<reference evidence="8 9" key="1">
    <citation type="journal article" date="2015" name="Nature">
        <title>rRNA introns, odd ribosomes, and small enigmatic genomes across a large radiation of phyla.</title>
        <authorList>
            <person name="Brown C.T."/>
            <person name="Hug L.A."/>
            <person name="Thomas B.C."/>
            <person name="Sharon I."/>
            <person name="Castelle C.J."/>
            <person name="Singh A."/>
            <person name="Wilkins M.J."/>
            <person name="Williams K.H."/>
            <person name="Banfield J.F."/>
        </authorList>
    </citation>
    <scope>NUCLEOTIDE SEQUENCE [LARGE SCALE GENOMIC DNA]</scope>
</reference>
<organism evidence="8 9">
    <name type="scientific">Candidatus Kuenenbacteria bacterium GW2011_GWA2_42_15</name>
    <dbReference type="NCBI Taxonomy" id="1618677"/>
    <lineage>
        <taxon>Bacteria</taxon>
        <taxon>Candidatus Kueneniibacteriota</taxon>
    </lineage>
</organism>
<dbReference type="NCBIfam" id="TIGR03326">
    <property type="entry name" value="rubisco_III"/>
    <property type="match status" value="1"/>
</dbReference>
<proteinExistence type="inferred from homology"/>
<dbReference type="InterPro" id="IPR036422">
    <property type="entry name" value="RuBisCO_lsu_N_sf"/>
</dbReference>
<dbReference type="SFLD" id="SFLDS00014">
    <property type="entry name" value="RuBisCO"/>
    <property type="match status" value="1"/>
</dbReference>
<protein>
    <submittedName>
        <fullName evidence="8">Ribulose bisphosphate carboxylase</fullName>
    </submittedName>
</protein>
<dbReference type="SUPFAM" id="SSF51649">
    <property type="entry name" value="RuBisCo, C-terminal domain"/>
    <property type="match status" value="1"/>
</dbReference>
<comment type="caution">
    <text evidence="8">The sequence shown here is derived from an EMBL/GenBank/DDBJ whole genome shotgun (WGS) entry which is preliminary data.</text>
</comment>
<evidence type="ECO:0000256" key="3">
    <source>
        <dbReference type="ARBA" id="ARBA00023002"/>
    </source>
</evidence>
<evidence type="ECO:0000256" key="1">
    <source>
        <dbReference type="ARBA" id="ARBA00022723"/>
    </source>
</evidence>
<dbReference type="PATRIC" id="fig|1618677.3.peg.354"/>
<gene>
    <name evidence="8" type="ORF">UV02_C0018G0005</name>
</gene>
<name>A0A0G1B7P1_9BACT</name>
<dbReference type="PANTHER" id="PTHR42704:SF17">
    <property type="entry name" value="RIBULOSE BISPHOSPHATE CARBOXYLASE LARGE CHAIN"/>
    <property type="match status" value="1"/>
</dbReference>
<dbReference type="PANTHER" id="PTHR42704">
    <property type="entry name" value="RIBULOSE BISPHOSPHATE CARBOXYLASE"/>
    <property type="match status" value="1"/>
</dbReference>
<sequence>MHKPPYLKLGYQPNLKDELIATYYIESKKSLAEAAENIAAESSIGTWTEIGTMKEKILKQLGPKIFKLEQKKKIAHIAYPLSLFELGNIAQLLSALAGNVFSLKIIDNLRLSDIQFPKKYLTAFPGPAFGIEGIRKYLNIYNRPIIGSIIKPKVGLSAKEQTELSYTIWKNGMDLIKDDENLTDMVFNRFEDRVKEVMGMKKLAEKETGQKKVYVFNVTGPADVMLKRAKLVKKYGGKVVMIDLVATGLDNILYLRKQNLGLIIHGHRAGHSMFTKNPRHGMSMLLLAKLARLCGTDELHTGTVVGKMEGAAEEVTKINLKMREDWFGINKETSDWSKIKPVLPVASGGLHPGFVPRLIKILGENIVVNFGGGLHGHPDGSAAGARACKQAVEATMKKIPLAKFAKSHNELKRALEYWK</sequence>
<dbReference type="NCBIfam" id="NF003252">
    <property type="entry name" value="PRK04208.1"/>
    <property type="match status" value="1"/>
</dbReference>
<dbReference type="Gene3D" id="3.20.20.110">
    <property type="entry name" value="Ribulose bisphosphate carboxylase, large subunit, C-terminal domain"/>
    <property type="match status" value="1"/>
</dbReference>
<keyword evidence="2" id="KW-0460">Magnesium</keyword>
<feature type="domain" description="Ribulose bisphosphate carboxylase large subunit C-terminal" evidence="6">
    <location>
        <begin position="130"/>
        <end position="418"/>
    </location>
</feature>
<keyword evidence="1" id="KW-0479">Metal-binding</keyword>
<dbReference type="HAMAP" id="MF_01133">
    <property type="entry name" value="RuBisCO_L_type3"/>
    <property type="match status" value="1"/>
</dbReference>
<dbReference type="Gene3D" id="3.30.70.150">
    <property type="entry name" value="RuBisCO large subunit, N-terminal domain"/>
    <property type="match status" value="1"/>
</dbReference>
<dbReference type="SFLD" id="SFLDG00301">
    <property type="entry name" value="RuBisCO-like_proteins"/>
    <property type="match status" value="1"/>
</dbReference>
<dbReference type="Pfam" id="PF02788">
    <property type="entry name" value="RuBisCO_large_N"/>
    <property type="match status" value="1"/>
</dbReference>
<dbReference type="Proteomes" id="UP000034516">
    <property type="component" value="Unassembled WGS sequence"/>
</dbReference>
<keyword evidence="3" id="KW-0560">Oxidoreductase</keyword>
<evidence type="ECO:0000259" key="7">
    <source>
        <dbReference type="Pfam" id="PF02788"/>
    </source>
</evidence>
<dbReference type="InterPro" id="IPR033966">
    <property type="entry name" value="RuBisCO"/>
</dbReference>
<evidence type="ECO:0000256" key="4">
    <source>
        <dbReference type="ARBA" id="ARBA00023239"/>
    </source>
</evidence>
<accession>A0A0G1B7P1</accession>
<evidence type="ECO:0000256" key="2">
    <source>
        <dbReference type="ARBA" id="ARBA00022842"/>
    </source>
</evidence>
<evidence type="ECO:0000313" key="8">
    <source>
        <dbReference type="EMBL" id="KKS42336.1"/>
    </source>
</evidence>
<dbReference type="EMBL" id="LCCW01000018">
    <property type="protein sequence ID" value="KKS42336.1"/>
    <property type="molecule type" value="Genomic_DNA"/>
</dbReference>
<dbReference type="InterPro" id="IPR017443">
    <property type="entry name" value="RuBisCO_lsu_fd_N"/>
</dbReference>
<evidence type="ECO:0000313" key="9">
    <source>
        <dbReference type="Proteomes" id="UP000034516"/>
    </source>
</evidence>
<dbReference type="InterPro" id="IPR036376">
    <property type="entry name" value="RuBisCO_lsu_C_sf"/>
</dbReference>
<dbReference type="GO" id="GO:0000287">
    <property type="term" value="F:magnesium ion binding"/>
    <property type="evidence" value="ECO:0007669"/>
    <property type="project" value="InterPro"/>
</dbReference>
<evidence type="ECO:0000259" key="6">
    <source>
        <dbReference type="Pfam" id="PF00016"/>
    </source>
</evidence>
<dbReference type="GO" id="GO:0015977">
    <property type="term" value="P:carbon fixation"/>
    <property type="evidence" value="ECO:0007669"/>
    <property type="project" value="InterPro"/>
</dbReference>
<dbReference type="Pfam" id="PF00016">
    <property type="entry name" value="RuBisCO_large"/>
    <property type="match status" value="1"/>
</dbReference>
<dbReference type="InterPro" id="IPR000685">
    <property type="entry name" value="RuBisCO_lsu_C"/>
</dbReference>
<dbReference type="GO" id="GO:0016984">
    <property type="term" value="F:ribulose-bisphosphate carboxylase activity"/>
    <property type="evidence" value="ECO:0007669"/>
    <property type="project" value="InterPro"/>
</dbReference>
<dbReference type="GO" id="GO:0016491">
    <property type="term" value="F:oxidoreductase activity"/>
    <property type="evidence" value="ECO:0007669"/>
    <property type="project" value="UniProtKB-KW"/>
</dbReference>
<feature type="domain" description="Ribulose bisphosphate carboxylase large subunit ferrodoxin-like N-terminal" evidence="7">
    <location>
        <begin position="6"/>
        <end position="120"/>
    </location>
</feature>
<dbReference type="InterPro" id="IPR017712">
    <property type="entry name" value="RuBisCO_III"/>
</dbReference>
<comment type="similarity">
    <text evidence="5">Belongs to the RuBisCO large chain family.</text>
</comment>